<proteinExistence type="predicted"/>
<accession>A0A137NQJ8</accession>
<keyword evidence="3" id="KW-1185">Reference proteome</keyword>
<feature type="compositionally biased region" description="Polar residues" evidence="1">
    <location>
        <begin position="241"/>
        <end position="267"/>
    </location>
</feature>
<feature type="region of interest" description="Disordered" evidence="1">
    <location>
        <begin position="1"/>
        <end position="44"/>
    </location>
</feature>
<feature type="compositionally biased region" description="Basic and acidic residues" evidence="1">
    <location>
        <begin position="404"/>
        <end position="417"/>
    </location>
</feature>
<dbReference type="EMBL" id="KQ965030">
    <property type="protein sequence ID" value="KXN64984.1"/>
    <property type="molecule type" value="Genomic_DNA"/>
</dbReference>
<feature type="region of interest" description="Disordered" evidence="1">
    <location>
        <begin position="241"/>
        <end position="281"/>
    </location>
</feature>
<feature type="region of interest" description="Disordered" evidence="1">
    <location>
        <begin position="150"/>
        <end position="196"/>
    </location>
</feature>
<organism evidence="2 3">
    <name type="scientific">Conidiobolus coronatus (strain ATCC 28846 / CBS 209.66 / NRRL 28638)</name>
    <name type="common">Delacroixia coronata</name>
    <dbReference type="NCBI Taxonomy" id="796925"/>
    <lineage>
        <taxon>Eukaryota</taxon>
        <taxon>Fungi</taxon>
        <taxon>Fungi incertae sedis</taxon>
        <taxon>Zoopagomycota</taxon>
        <taxon>Entomophthoromycotina</taxon>
        <taxon>Entomophthoromycetes</taxon>
        <taxon>Entomophthorales</taxon>
        <taxon>Ancylistaceae</taxon>
        <taxon>Conidiobolus</taxon>
    </lineage>
</organism>
<dbReference type="Proteomes" id="UP000070444">
    <property type="component" value="Unassembled WGS sequence"/>
</dbReference>
<evidence type="ECO:0000313" key="3">
    <source>
        <dbReference type="Proteomes" id="UP000070444"/>
    </source>
</evidence>
<protein>
    <submittedName>
        <fullName evidence="2">Uncharacterized protein</fullName>
    </submittedName>
</protein>
<feature type="compositionally biased region" description="Low complexity" evidence="1">
    <location>
        <begin position="376"/>
        <end position="395"/>
    </location>
</feature>
<feature type="compositionally biased region" description="Basic residues" evidence="1">
    <location>
        <begin position="1"/>
        <end position="15"/>
    </location>
</feature>
<feature type="region of interest" description="Disordered" evidence="1">
    <location>
        <begin position="371"/>
        <end position="417"/>
    </location>
</feature>
<reference evidence="2 3" key="1">
    <citation type="journal article" date="2015" name="Genome Biol. Evol.">
        <title>Phylogenomic analyses indicate that early fungi evolved digesting cell walls of algal ancestors of land plants.</title>
        <authorList>
            <person name="Chang Y."/>
            <person name="Wang S."/>
            <person name="Sekimoto S."/>
            <person name="Aerts A.L."/>
            <person name="Choi C."/>
            <person name="Clum A."/>
            <person name="LaButti K.M."/>
            <person name="Lindquist E.A."/>
            <person name="Yee Ngan C."/>
            <person name="Ohm R.A."/>
            <person name="Salamov A.A."/>
            <person name="Grigoriev I.V."/>
            <person name="Spatafora J.W."/>
            <person name="Berbee M.L."/>
        </authorList>
    </citation>
    <scope>NUCLEOTIDE SEQUENCE [LARGE SCALE GENOMIC DNA]</scope>
    <source>
        <strain evidence="2 3">NRRL 28638</strain>
    </source>
</reference>
<name>A0A137NQJ8_CONC2</name>
<gene>
    <name evidence="2" type="ORF">CONCODRAFT_170016</name>
</gene>
<dbReference type="AlphaFoldDB" id="A0A137NQJ8"/>
<feature type="compositionally biased region" description="Low complexity" evidence="1">
    <location>
        <begin position="156"/>
        <end position="175"/>
    </location>
</feature>
<evidence type="ECO:0000313" key="2">
    <source>
        <dbReference type="EMBL" id="KXN64984.1"/>
    </source>
</evidence>
<evidence type="ECO:0000256" key="1">
    <source>
        <dbReference type="SAM" id="MobiDB-lite"/>
    </source>
</evidence>
<sequence>MHRPKSAPKPKVKKLDHRDRLPSQPHIDGSLSIPGFGPTHMTKSNSEFNMSTGYTYVPSQVNFQEALQQYYNPEASMFQQQNGLMYSGNGSMNQNTMFKPVSPHPNPQLILNGSEVPIYGTPPNNMMFHSDQANHSDINQAHTPDLSVSLNQQQPSNYRSNSISSSFSQSGIEPSTNPQAGPMMPQDMANGYAYSPNHQSFDSRGFASSTNDMTSTIASDPLLANSMTTFANQQSLNIPSTNMHQSQSFTGTLSIPNIPSPQVSSFPPTRHHSRQSSLDQKAGLRLAIPSKLPERQSVDYTNNVYSHPEGSQAHSSAPTLSTLSMAQMQKSNSNPVNPSPKVNDFYANFAKEISIQSPLTCNNSPITANPFTNHASSNNPFPWPSSSGMTKSGSSQAPANSVVKDSDPIVKTEESSA</sequence>